<keyword evidence="2" id="KW-1185">Reference proteome</keyword>
<proteinExistence type="predicted"/>
<accession>A0A5K0U9T6</accession>
<reference evidence="1 2" key="1">
    <citation type="submission" date="2018-10" db="EMBL/GenBank/DDBJ databases">
        <authorList>
            <consortium name="IHU Genomes"/>
        </authorList>
    </citation>
    <scope>NUCLEOTIDE SEQUENCE [LARGE SCALE GENOMIC DNA]</scope>
    <source>
        <strain evidence="1 2">A1</strain>
    </source>
</reference>
<evidence type="ECO:0000313" key="1">
    <source>
        <dbReference type="EMBL" id="VBB18778.1"/>
    </source>
</evidence>
<sequence length="180" mass="20620">MCNGDKKCGRCSHKRPECVIVKPRPTCRSKVCIDIKNELKHDIAELTKVTKHHHEMWVEREKINTEMMIARIKAESAYVDDLSAFSKKLTDCVVAHQETPEVKPEVKPEPKPEVKPEEPKCHRCGKHEFCHKCRLCRVCECKCDVVVVVPKPEPTKCGCRDPVVRPGPFCRFAAWMSGEK</sequence>
<protein>
    <submittedName>
        <fullName evidence="1">Uncharacterized protein</fullName>
    </submittedName>
</protein>
<dbReference type="EMBL" id="UPSH01000001">
    <property type="protein sequence ID" value="VBB18778.1"/>
    <property type="molecule type" value="Genomic_DNA"/>
</dbReference>
<organism evidence="1 2">
    <name type="scientific">Yasminevirus sp. GU-2018</name>
    <dbReference type="NCBI Taxonomy" id="2420051"/>
    <lineage>
        <taxon>Viruses</taxon>
        <taxon>Varidnaviria</taxon>
        <taxon>Bamfordvirae</taxon>
        <taxon>Nucleocytoviricota</taxon>
        <taxon>Megaviricetes</taxon>
        <taxon>Imitervirales</taxon>
        <taxon>Mimiviridae</taxon>
        <taxon>Klosneuvirinae</taxon>
        <taxon>Yasminevirus</taxon>
        <taxon>Yasminevirus saudimassiliense</taxon>
    </lineage>
</organism>
<name>A0A5K0U9T6_9VIRU</name>
<dbReference type="Proteomes" id="UP000594342">
    <property type="component" value="Unassembled WGS sequence"/>
</dbReference>
<comment type="caution">
    <text evidence="1">The sequence shown here is derived from an EMBL/GenBank/DDBJ whole genome shotgun (WGS) entry which is preliminary data.</text>
</comment>
<gene>
    <name evidence="1" type="ORF">YASMINEVIRUS_1310</name>
</gene>
<evidence type="ECO:0000313" key="2">
    <source>
        <dbReference type="Proteomes" id="UP000594342"/>
    </source>
</evidence>